<name>A0A7D5TDU1_9EURY</name>
<evidence type="ECO:0000313" key="2">
    <source>
        <dbReference type="Proteomes" id="UP000509346"/>
    </source>
</evidence>
<accession>A0A7D5TDU1</accession>
<keyword evidence="2" id="KW-1185">Reference proteome</keyword>
<dbReference type="GeneID" id="56084466"/>
<dbReference type="OrthoDB" id="220426at2157"/>
<reference evidence="1 2" key="1">
    <citation type="submission" date="2020-07" db="EMBL/GenBank/DDBJ databases">
        <title>Halosimplex litoreum sp. nov. and Halosimplex rubrum sp. nov., isolated from different salt environments.</title>
        <authorList>
            <person name="Cui H."/>
        </authorList>
    </citation>
    <scope>NUCLEOTIDE SEQUENCE [LARGE SCALE GENOMIC DNA]</scope>
    <source>
        <strain evidence="1 2">R2</strain>
    </source>
</reference>
<sequence>MSGDKLSTELKWSIDETSVPGVPSAVQRWDVPDGANVTVRSGVVAIADFQTAAANSGPSGNSADPSRQTRIALGYREPNDPLGAWTVFTQEQRIAPFNDLSLKDQQSSENAQNRVITFDPEEVGSGSFTFEDADEIALLVIGPDEVDGSDSQFAIPMEFNNG</sequence>
<proteinExistence type="predicted"/>
<dbReference type="AlphaFoldDB" id="A0A7D5TDU1"/>
<dbReference type="KEGG" id="hpel:HZS54_17715"/>
<dbReference type="RefSeq" id="WP_179918404.1">
    <property type="nucleotide sequence ID" value="NZ_CP058909.1"/>
</dbReference>
<dbReference type="EMBL" id="CP058909">
    <property type="protein sequence ID" value="QLH83355.1"/>
    <property type="molecule type" value="Genomic_DNA"/>
</dbReference>
<dbReference type="Gene3D" id="2.60.120.1180">
    <property type="match status" value="1"/>
</dbReference>
<organism evidence="1 2">
    <name type="scientific">Halosimplex pelagicum</name>
    <dbReference type="NCBI Taxonomy" id="869886"/>
    <lineage>
        <taxon>Archaea</taxon>
        <taxon>Methanobacteriati</taxon>
        <taxon>Methanobacteriota</taxon>
        <taxon>Stenosarchaea group</taxon>
        <taxon>Halobacteria</taxon>
        <taxon>Halobacteriales</taxon>
        <taxon>Haloarculaceae</taxon>
        <taxon>Halosimplex</taxon>
    </lineage>
</organism>
<gene>
    <name evidence="1" type="ORF">HZS54_17715</name>
</gene>
<evidence type="ECO:0000313" key="1">
    <source>
        <dbReference type="EMBL" id="QLH83355.1"/>
    </source>
</evidence>
<protein>
    <submittedName>
        <fullName evidence="1">Uncharacterized protein</fullName>
    </submittedName>
</protein>
<dbReference type="Proteomes" id="UP000509346">
    <property type="component" value="Chromosome"/>
</dbReference>